<gene>
    <name evidence="2" type="ORF">rosmuc_01301</name>
</gene>
<protein>
    <recommendedName>
        <fullName evidence="4">Methyl-accepting chemotaxis protein</fullName>
    </recommendedName>
</protein>
<evidence type="ECO:0008006" key="4">
    <source>
        <dbReference type="Google" id="ProtNLM"/>
    </source>
</evidence>
<dbReference type="EMBL" id="AONH01000007">
    <property type="protein sequence ID" value="KGM88470.1"/>
    <property type="molecule type" value="Genomic_DNA"/>
</dbReference>
<keyword evidence="1" id="KW-0175">Coiled coil</keyword>
<evidence type="ECO:0000313" key="2">
    <source>
        <dbReference type="EMBL" id="KGM88470.1"/>
    </source>
</evidence>
<dbReference type="HOGENOM" id="CLU_030861_1_0_5"/>
<accession>A0A0A0HMP1</accession>
<sequence length="570" mass="62051">MHPTLRTLLSNAYIDSLNKATGTIETIFLRAGQGLGTSVEDLMQLRTVLARLSVVLGPEETQTLRMLCLHSVEHSAEISEDVQTFVQMAEALRAGIRKIQSNVSHLSVVIRTMSASAPISRILGKSLTRQEAKIDEFSIELARIAASADEQLKALQAHIEIIEVEMADLDMISLNLSRDMTDRVTPALEGLEAQIHEIQQDRDELAAGNAVIEAGMRDIFAEISAIVGELQTGDSVRQRLEHVEVIARASLDAALAQERPEASDGLSYLAICQAEASRDEIARDVASVLKRLGGIRRKSEQVLGAAEQVYLDPNDTQRKRVSTMIGCANRLSSALQSSQSNLDVLHRIGRTTQDHIGSIQTIAAEMGLLDHHIRMLGLNTFIVCCNMGSEAGALQELSRQVLSLTKISNEIFDQIATTTRTLAATTMPDVSQADDMMSRTVGFAQDISDRLKATDQAVLATKQGCAIKGDALKIALHASETSLASLVAAKVELDTFISGFNELISNENVGRELYDVLPSEQDRLAKLYAIYTMDAERLIHDRIFVGAEAPLALPENPAQSAGDELADIFF</sequence>
<organism evidence="2 3">
    <name type="scientific">Roseovarius mucosus DSM 17069</name>
    <dbReference type="NCBI Taxonomy" id="1288298"/>
    <lineage>
        <taxon>Bacteria</taxon>
        <taxon>Pseudomonadati</taxon>
        <taxon>Pseudomonadota</taxon>
        <taxon>Alphaproteobacteria</taxon>
        <taxon>Rhodobacterales</taxon>
        <taxon>Roseobacteraceae</taxon>
        <taxon>Roseovarius</taxon>
    </lineage>
</organism>
<evidence type="ECO:0000313" key="3">
    <source>
        <dbReference type="Proteomes" id="UP000030021"/>
    </source>
</evidence>
<dbReference type="OrthoDB" id="9816265at2"/>
<evidence type="ECO:0000256" key="1">
    <source>
        <dbReference type="SAM" id="Coils"/>
    </source>
</evidence>
<dbReference type="Proteomes" id="UP000030021">
    <property type="component" value="Unassembled WGS sequence"/>
</dbReference>
<dbReference type="STRING" id="215743.ROSMUCSMR3_00525"/>
<comment type="caution">
    <text evidence="2">The sequence shown here is derived from an EMBL/GenBank/DDBJ whole genome shotgun (WGS) entry which is preliminary data.</text>
</comment>
<reference evidence="2 3" key="1">
    <citation type="submission" date="2013-01" db="EMBL/GenBank/DDBJ databases">
        <authorList>
            <person name="Fiebig A."/>
            <person name="Goeker M."/>
            <person name="Klenk H.-P.P."/>
        </authorList>
    </citation>
    <scope>NUCLEOTIDE SEQUENCE [LARGE SCALE GENOMIC DNA]</scope>
    <source>
        <strain evidence="2 3">DSM 17069</strain>
    </source>
</reference>
<dbReference type="PATRIC" id="fig|1288298.3.peg.1312"/>
<dbReference type="RefSeq" id="WP_037271186.1">
    <property type="nucleotide sequence ID" value="NZ_KN293978.2"/>
</dbReference>
<name>A0A0A0HMP1_9RHOB</name>
<dbReference type="eggNOG" id="COG0840">
    <property type="taxonomic scope" value="Bacteria"/>
</dbReference>
<proteinExistence type="predicted"/>
<dbReference type="AlphaFoldDB" id="A0A0A0HMP1"/>
<feature type="coiled-coil region" evidence="1">
    <location>
        <begin position="145"/>
        <end position="208"/>
    </location>
</feature>